<proteinExistence type="predicted"/>
<dbReference type="Proteomes" id="UP000594263">
    <property type="component" value="Unplaced"/>
</dbReference>
<accession>A0A7N0V8K1</accession>
<evidence type="ECO:0000313" key="1">
    <source>
        <dbReference type="EnsemblPlants" id="Kaladp0131s0036.1.v1.1.CDS.1"/>
    </source>
</evidence>
<dbReference type="PANTHER" id="PTHR48152:SF3">
    <property type="entry name" value="DUF946 FAMILY PROTEIN (DUF946)"/>
    <property type="match status" value="1"/>
</dbReference>
<dbReference type="Gramene" id="Kaladp0131s0036.1.v1.1">
    <property type="protein sequence ID" value="Kaladp0131s0036.1.v1.1.CDS.1"/>
    <property type="gene ID" value="Kaladp0131s0036.v1.1"/>
</dbReference>
<dbReference type="InterPro" id="IPR009291">
    <property type="entry name" value="Vps62"/>
</dbReference>
<dbReference type="OMA" id="PFLANTH"/>
<name>A0A7N0V8K1_KALFE</name>
<dbReference type="PANTHER" id="PTHR48152">
    <property type="entry name" value="F1C9.34 PROTEIN"/>
    <property type="match status" value="1"/>
</dbReference>
<keyword evidence="2" id="KW-1185">Reference proteome</keyword>
<dbReference type="Pfam" id="PF06101">
    <property type="entry name" value="Vps62"/>
    <property type="match status" value="1"/>
</dbReference>
<sequence length="354" mass="38542">MASGTGFVAENSCLLAGLYIRYCRLVGVLVLLLTADVMGNSVAPSSMPDMDQIKALMAAYGPLVYLHPDEEYFPSSVEWFFDNGALLYRQGNEGSPVRIDSAGSSLPQGGSNDGAFWLDLPAEDNARESVKRGDLGSFKAYLHVKPALGGAATDLAIWLFYPFNGPAKAKIEFLNVKLGRIGSHVGDWEHLTLRISNLDGKLQSVYFSQHGRGQWISASQLEYASGTKPVAYASHNGHALYPNAGLVLQGDKHIGIRNDMAKSDFVIDLGARFEIVSADNLGVVEPPWLSYFRQWGPKISYNMADEINAVKKLLPFKKLKRAFEKFVNGLPSEVLGQEGPIGPKGKASWNGDEA</sequence>
<evidence type="ECO:0000313" key="2">
    <source>
        <dbReference type="Proteomes" id="UP000594263"/>
    </source>
</evidence>
<dbReference type="AlphaFoldDB" id="A0A7N0V8K1"/>
<dbReference type="EnsemblPlants" id="Kaladp0131s0036.1.v1.1">
    <property type="protein sequence ID" value="Kaladp0131s0036.1.v1.1.CDS.1"/>
    <property type="gene ID" value="Kaladp0131s0036.v1.1"/>
</dbReference>
<reference evidence="1" key="1">
    <citation type="submission" date="2021-01" db="UniProtKB">
        <authorList>
            <consortium name="EnsemblPlants"/>
        </authorList>
    </citation>
    <scope>IDENTIFICATION</scope>
</reference>
<protein>
    <submittedName>
        <fullName evidence="1">Uncharacterized protein</fullName>
    </submittedName>
</protein>
<organism evidence="1 2">
    <name type="scientific">Kalanchoe fedtschenkoi</name>
    <name type="common">Lavender scallops</name>
    <name type="synonym">South American air plant</name>
    <dbReference type="NCBI Taxonomy" id="63787"/>
    <lineage>
        <taxon>Eukaryota</taxon>
        <taxon>Viridiplantae</taxon>
        <taxon>Streptophyta</taxon>
        <taxon>Embryophyta</taxon>
        <taxon>Tracheophyta</taxon>
        <taxon>Spermatophyta</taxon>
        <taxon>Magnoliopsida</taxon>
        <taxon>eudicotyledons</taxon>
        <taxon>Gunneridae</taxon>
        <taxon>Pentapetalae</taxon>
        <taxon>Saxifragales</taxon>
        <taxon>Crassulaceae</taxon>
        <taxon>Kalanchoe</taxon>
    </lineage>
</organism>